<feature type="compositionally biased region" description="Basic and acidic residues" evidence="1">
    <location>
        <begin position="45"/>
        <end position="63"/>
    </location>
</feature>
<dbReference type="Proteomes" id="UP001157091">
    <property type="component" value="Unassembled WGS sequence"/>
</dbReference>
<evidence type="ECO:0000313" key="3">
    <source>
        <dbReference type="Proteomes" id="UP001157091"/>
    </source>
</evidence>
<protein>
    <submittedName>
        <fullName evidence="2">Uncharacterized protein</fullName>
    </submittedName>
</protein>
<accession>A0ABQ6I5F6</accession>
<feature type="region of interest" description="Disordered" evidence="1">
    <location>
        <begin position="16"/>
        <end position="63"/>
    </location>
</feature>
<dbReference type="EMBL" id="BSUK01000001">
    <property type="protein sequence ID" value="GMA25872.1"/>
    <property type="molecule type" value="Genomic_DNA"/>
</dbReference>
<proteinExistence type="predicted"/>
<comment type="caution">
    <text evidence="2">The sequence shown here is derived from an EMBL/GenBank/DDBJ whole genome shotgun (WGS) entry which is preliminary data.</text>
</comment>
<name>A0ABQ6I5F6_9MICO</name>
<feature type="compositionally biased region" description="Low complexity" evidence="1">
    <location>
        <begin position="16"/>
        <end position="25"/>
    </location>
</feature>
<gene>
    <name evidence="2" type="ORF">GCM10025864_36310</name>
</gene>
<feature type="compositionally biased region" description="Acidic residues" evidence="1">
    <location>
        <begin position="26"/>
        <end position="36"/>
    </location>
</feature>
<sequence length="63" mass="6386">MRAAIAKVVEPTTATDAPAVTAGAEAEGDDVLEVPDDLSGLTDDGSLKDEKRQDDTGKGDGAK</sequence>
<organism evidence="2 3">
    <name type="scientific">Luteimicrobium album</name>
    <dbReference type="NCBI Taxonomy" id="1054550"/>
    <lineage>
        <taxon>Bacteria</taxon>
        <taxon>Bacillati</taxon>
        <taxon>Actinomycetota</taxon>
        <taxon>Actinomycetes</taxon>
        <taxon>Micrococcales</taxon>
        <taxon>Luteimicrobium</taxon>
    </lineage>
</organism>
<evidence type="ECO:0000313" key="2">
    <source>
        <dbReference type="EMBL" id="GMA25872.1"/>
    </source>
</evidence>
<keyword evidence="3" id="KW-1185">Reference proteome</keyword>
<evidence type="ECO:0000256" key="1">
    <source>
        <dbReference type="SAM" id="MobiDB-lite"/>
    </source>
</evidence>
<reference evidence="3" key="1">
    <citation type="journal article" date="2019" name="Int. J. Syst. Evol. Microbiol.">
        <title>The Global Catalogue of Microorganisms (GCM) 10K type strain sequencing project: providing services to taxonomists for standard genome sequencing and annotation.</title>
        <authorList>
            <consortium name="The Broad Institute Genomics Platform"/>
            <consortium name="The Broad Institute Genome Sequencing Center for Infectious Disease"/>
            <person name="Wu L."/>
            <person name="Ma J."/>
        </authorList>
    </citation>
    <scope>NUCLEOTIDE SEQUENCE [LARGE SCALE GENOMIC DNA]</scope>
    <source>
        <strain evidence="3">NBRC 106348</strain>
    </source>
</reference>